<organism evidence="1 2">
    <name type="scientific">Devosia aurantiaca</name>
    <dbReference type="NCBI Taxonomy" id="2714858"/>
    <lineage>
        <taxon>Bacteria</taxon>
        <taxon>Pseudomonadati</taxon>
        <taxon>Pseudomonadota</taxon>
        <taxon>Alphaproteobacteria</taxon>
        <taxon>Hyphomicrobiales</taxon>
        <taxon>Devosiaceae</taxon>
        <taxon>Devosia</taxon>
    </lineage>
</organism>
<evidence type="ECO:0000313" key="1">
    <source>
        <dbReference type="EMBL" id="NGP19159.1"/>
    </source>
</evidence>
<evidence type="ECO:0000313" key="2">
    <source>
        <dbReference type="Proteomes" id="UP000474802"/>
    </source>
</evidence>
<keyword evidence="2" id="KW-1185">Reference proteome</keyword>
<dbReference type="Proteomes" id="UP000474802">
    <property type="component" value="Unassembled WGS sequence"/>
</dbReference>
<dbReference type="AlphaFoldDB" id="A0A6M1SH47"/>
<reference evidence="1 2" key="2">
    <citation type="submission" date="2020-03" db="EMBL/GenBank/DDBJ databases">
        <title>Devosia chinhatensis sp. nov., isolated from a hexachlorocyclohexane (HCH) dump site in India.</title>
        <authorList>
            <person name="Kumar M."/>
            <person name="Lal R."/>
        </authorList>
    </citation>
    <scope>NUCLEOTIDE SEQUENCE [LARGE SCALE GENOMIC DNA]</scope>
    <source>
        <strain evidence="1 2">H239</strain>
    </source>
</reference>
<sequence>MNPELKAMMDAEGNWITVQMIRTRSGKGWIEKPVLSSSDRAVEPRKAA</sequence>
<dbReference type="EMBL" id="JAALFG010000004">
    <property type="protein sequence ID" value="NGP19159.1"/>
    <property type="molecule type" value="Genomic_DNA"/>
</dbReference>
<reference evidence="1 2" key="1">
    <citation type="submission" date="2020-02" db="EMBL/GenBank/DDBJ databases">
        <authorList>
            <person name="Khan S.A."/>
            <person name="Jeon C.O."/>
            <person name="Chun B.H."/>
        </authorList>
    </citation>
    <scope>NUCLEOTIDE SEQUENCE [LARGE SCALE GENOMIC DNA]</scope>
    <source>
        <strain evidence="1 2">H239</strain>
    </source>
</reference>
<gene>
    <name evidence="1" type="ORF">G5575_17300</name>
</gene>
<proteinExistence type="predicted"/>
<protein>
    <submittedName>
        <fullName evidence="1">Uncharacterized protein</fullName>
    </submittedName>
</protein>
<dbReference type="RefSeq" id="WP_164535397.1">
    <property type="nucleotide sequence ID" value="NZ_JAALFG010000004.1"/>
</dbReference>
<name>A0A6M1SH47_9HYPH</name>
<accession>A0A6M1SH47</accession>
<comment type="caution">
    <text evidence="1">The sequence shown here is derived from an EMBL/GenBank/DDBJ whole genome shotgun (WGS) entry which is preliminary data.</text>
</comment>